<dbReference type="AlphaFoldDB" id="A0A7J0EXL8"/>
<comment type="caution">
    <text evidence="1">The sequence shown here is derived from an EMBL/GenBank/DDBJ whole genome shotgun (WGS) entry which is preliminary data.</text>
</comment>
<protein>
    <submittedName>
        <fullName evidence="1">Uncharacterized protein</fullName>
    </submittedName>
</protein>
<name>A0A7J0EXL8_9ERIC</name>
<dbReference type="Proteomes" id="UP000585474">
    <property type="component" value="Unassembled WGS sequence"/>
</dbReference>
<evidence type="ECO:0000313" key="1">
    <source>
        <dbReference type="EMBL" id="GFY91221.1"/>
    </source>
</evidence>
<dbReference type="OrthoDB" id="1740536at2759"/>
<evidence type="ECO:0000313" key="2">
    <source>
        <dbReference type="Proteomes" id="UP000585474"/>
    </source>
</evidence>
<dbReference type="EMBL" id="BJWL01000007">
    <property type="protein sequence ID" value="GFY91221.1"/>
    <property type="molecule type" value="Genomic_DNA"/>
</dbReference>
<gene>
    <name evidence="1" type="ORF">Acr_07g0014170</name>
</gene>
<proteinExistence type="predicted"/>
<keyword evidence="2" id="KW-1185">Reference proteome</keyword>
<organism evidence="1 2">
    <name type="scientific">Actinidia rufa</name>
    <dbReference type="NCBI Taxonomy" id="165716"/>
    <lineage>
        <taxon>Eukaryota</taxon>
        <taxon>Viridiplantae</taxon>
        <taxon>Streptophyta</taxon>
        <taxon>Embryophyta</taxon>
        <taxon>Tracheophyta</taxon>
        <taxon>Spermatophyta</taxon>
        <taxon>Magnoliopsida</taxon>
        <taxon>eudicotyledons</taxon>
        <taxon>Gunneridae</taxon>
        <taxon>Pentapetalae</taxon>
        <taxon>asterids</taxon>
        <taxon>Ericales</taxon>
        <taxon>Actinidiaceae</taxon>
        <taxon>Actinidia</taxon>
    </lineage>
</organism>
<reference evidence="1 2" key="1">
    <citation type="submission" date="2019-07" db="EMBL/GenBank/DDBJ databases">
        <title>De Novo Assembly of kiwifruit Actinidia rufa.</title>
        <authorList>
            <person name="Sugita-Konishi S."/>
            <person name="Sato K."/>
            <person name="Mori E."/>
            <person name="Abe Y."/>
            <person name="Kisaki G."/>
            <person name="Hamano K."/>
            <person name="Suezawa K."/>
            <person name="Otani M."/>
            <person name="Fukuda T."/>
            <person name="Manabe T."/>
            <person name="Gomi K."/>
            <person name="Tabuchi M."/>
            <person name="Akimitsu K."/>
            <person name="Kataoka I."/>
        </authorList>
    </citation>
    <scope>NUCLEOTIDE SEQUENCE [LARGE SCALE GENOMIC DNA]</scope>
    <source>
        <strain evidence="2">cv. Fuchu</strain>
    </source>
</reference>
<sequence length="331" mass="36998">MDPLEKFIPLKFTLYDGKLDPRSYMSHFKQMMALWNHLDALMYKVFPSSLGALGLKGFEPDPSGAFTNLPVIYGQVVINKKAPKGASSLLGLQKGKNEMLLGAIQRNRGMLKGASRGQLQPQADLGLKLELRNASSLALRVVSLMASFSLAFFRSVSSITELHQPSTARSAIYCRSMTNCPKAKQVSWSLEMLVVVTYLPSLAAVNLGVMFFENVSRGDLPPELGSSKLWFHSSRIPSGVRVPVELLAPPFSFFWKDPPRVPSPCAFLRMGRMESSSLLLWDEEEPWRNLDFGRRIYYFGLLLDKGPGFGSHVLVLLSLCRHHHHLQRMSA</sequence>
<accession>A0A7J0EXL8</accession>